<feature type="domain" description="Thiamin pyrophosphokinase thiamin-binding" evidence="6">
    <location>
        <begin position="132"/>
        <end position="198"/>
    </location>
</feature>
<keyword evidence="2" id="KW-0547">Nucleotide-binding</keyword>
<dbReference type="NCBIfam" id="TIGR01378">
    <property type="entry name" value="thi_PPkinase"/>
    <property type="match status" value="1"/>
</dbReference>
<dbReference type="InterPro" id="IPR006282">
    <property type="entry name" value="Thi_PPkinase"/>
</dbReference>
<evidence type="ECO:0000259" key="6">
    <source>
        <dbReference type="SMART" id="SM00983"/>
    </source>
</evidence>
<accession>A0A1T4VTN0</accession>
<name>A0A1T4VTN0_9FIRM</name>
<dbReference type="OrthoDB" id="9804377at2"/>
<reference evidence="7 8" key="1">
    <citation type="submission" date="2017-02" db="EMBL/GenBank/DDBJ databases">
        <authorList>
            <person name="Peterson S.W."/>
        </authorList>
    </citation>
    <scope>NUCLEOTIDE SEQUENCE [LARGE SCALE GENOMIC DNA]</scope>
    <source>
        <strain evidence="7 8">ATCC 35992</strain>
    </source>
</reference>
<sequence>MSTCFIVGAGDCKNLGINKKDGDLIIAADAGYQYLKNKGLTPDVVIGDFDSAPVPAHKNVIKLKVEKDETDMEMCMRHGIKEGFTNFVIFGGLGGKRIAHTIANLQMICNYTKQGYNITMVGDETMITAIYNDYIVFPKGMKGDVSVFAHGGDVNHVSIEGLKYEVRDVTLTSDFALGVSNSFIDKEARISVEDGVLIIMWSVQK</sequence>
<dbReference type="SMART" id="SM00983">
    <property type="entry name" value="TPK_B1_binding"/>
    <property type="match status" value="1"/>
</dbReference>
<dbReference type="GO" id="GO:0009229">
    <property type="term" value="P:thiamine diphosphate biosynthetic process"/>
    <property type="evidence" value="ECO:0007669"/>
    <property type="project" value="InterPro"/>
</dbReference>
<evidence type="ECO:0000256" key="2">
    <source>
        <dbReference type="ARBA" id="ARBA00022741"/>
    </source>
</evidence>
<dbReference type="EC" id="2.7.6.2" evidence="5"/>
<dbReference type="AlphaFoldDB" id="A0A1T4VTN0"/>
<organism evidence="7 8">
    <name type="scientific">Eubacterium uniforme</name>
    <dbReference type="NCBI Taxonomy" id="39495"/>
    <lineage>
        <taxon>Bacteria</taxon>
        <taxon>Bacillati</taxon>
        <taxon>Bacillota</taxon>
        <taxon>Clostridia</taxon>
        <taxon>Eubacteriales</taxon>
        <taxon>Eubacteriaceae</taxon>
        <taxon>Eubacterium</taxon>
    </lineage>
</organism>
<dbReference type="Pfam" id="PF04265">
    <property type="entry name" value="TPK_B1_binding"/>
    <property type="match status" value="1"/>
</dbReference>
<dbReference type="SUPFAM" id="SSF63999">
    <property type="entry name" value="Thiamin pyrophosphokinase, catalytic domain"/>
    <property type="match status" value="1"/>
</dbReference>
<dbReference type="RefSeq" id="WP_159444338.1">
    <property type="nucleotide sequence ID" value="NZ_FUXZ01000009.1"/>
</dbReference>
<protein>
    <recommendedName>
        <fullName evidence="5">Thiamine diphosphokinase</fullName>
        <ecNumber evidence="5">2.7.6.2</ecNumber>
    </recommendedName>
</protein>
<dbReference type="GO" id="GO:0016301">
    <property type="term" value="F:kinase activity"/>
    <property type="evidence" value="ECO:0007669"/>
    <property type="project" value="UniProtKB-KW"/>
</dbReference>
<dbReference type="InterPro" id="IPR036371">
    <property type="entry name" value="TPK_B1-bd_sf"/>
</dbReference>
<proteinExistence type="predicted"/>
<dbReference type="GO" id="GO:0030975">
    <property type="term" value="F:thiamine binding"/>
    <property type="evidence" value="ECO:0007669"/>
    <property type="project" value="InterPro"/>
</dbReference>
<dbReference type="PANTHER" id="PTHR41299:SF1">
    <property type="entry name" value="THIAMINE PYROPHOSPHOKINASE"/>
    <property type="match status" value="1"/>
</dbReference>
<dbReference type="PANTHER" id="PTHR41299">
    <property type="entry name" value="THIAMINE PYROPHOSPHOKINASE"/>
    <property type="match status" value="1"/>
</dbReference>
<dbReference type="InterPro" id="IPR007371">
    <property type="entry name" value="TPK_catalytic"/>
</dbReference>
<dbReference type="CDD" id="cd07995">
    <property type="entry name" value="TPK"/>
    <property type="match status" value="1"/>
</dbReference>
<keyword evidence="4" id="KW-0067">ATP-binding</keyword>
<keyword evidence="1" id="KW-0808">Transferase</keyword>
<keyword evidence="8" id="KW-1185">Reference proteome</keyword>
<dbReference type="InterPro" id="IPR036759">
    <property type="entry name" value="TPK_catalytic_sf"/>
</dbReference>
<dbReference type="Proteomes" id="UP000190814">
    <property type="component" value="Unassembled WGS sequence"/>
</dbReference>
<dbReference type="InterPro" id="IPR007373">
    <property type="entry name" value="Thiamin_PyroPKinase_B1-bd"/>
</dbReference>
<keyword evidence="3 7" id="KW-0418">Kinase</keyword>
<evidence type="ECO:0000313" key="8">
    <source>
        <dbReference type="Proteomes" id="UP000190814"/>
    </source>
</evidence>
<dbReference type="STRING" id="39495.SAMN02745111_01564"/>
<evidence type="ECO:0000313" key="7">
    <source>
        <dbReference type="EMBL" id="SKA68297.1"/>
    </source>
</evidence>
<dbReference type="GO" id="GO:0004788">
    <property type="term" value="F:thiamine diphosphokinase activity"/>
    <property type="evidence" value="ECO:0007669"/>
    <property type="project" value="UniProtKB-UniRule"/>
</dbReference>
<dbReference type="Gene3D" id="3.40.50.10240">
    <property type="entry name" value="Thiamin pyrophosphokinase, catalytic domain"/>
    <property type="match status" value="1"/>
</dbReference>
<dbReference type="Pfam" id="PF04263">
    <property type="entry name" value="TPK_catalytic"/>
    <property type="match status" value="1"/>
</dbReference>
<dbReference type="GO" id="GO:0005524">
    <property type="term" value="F:ATP binding"/>
    <property type="evidence" value="ECO:0007669"/>
    <property type="project" value="UniProtKB-KW"/>
</dbReference>
<dbReference type="GO" id="GO:0006772">
    <property type="term" value="P:thiamine metabolic process"/>
    <property type="evidence" value="ECO:0007669"/>
    <property type="project" value="UniProtKB-UniRule"/>
</dbReference>
<gene>
    <name evidence="7" type="ORF">SAMN02745111_01564</name>
</gene>
<dbReference type="SUPFAM" id="SSF63862">
    <property type="entry name" value="Thiamin pyrophosphokinase, substrate-binding domain"/>
    <property type="match status" value="1"/>
</dbReference>
<dbReference type="InterPro" id="IPR053149">
    <property type="entry name" value="TPK"/>
</dbReference>
<evidence type="ECO:0000256" key="1">
    <source>
        <dbReference type="ARBA" id="ARBA00022679"/>
    </source>
</evidence>
<evidence type="ECO:0000256" key="4">
    <source>
        <dbReference type="ARBA" id="ARBA00022840"/>
    </source>
</evidence>
<evidence type="ECO:0000256" key="5">
    <source>
        <dbReference type="NCBIfam" id="TIGR01378"/>
    </source>
</evidence>
<dbReference type="EMBL" id="FUXZ01000009">
    <property type="protein sequence ID" value="SKA68297.1"/>
    <property type="molecule type" value="Genomic_DNA"/>
</dbReference>
<evidence type="ECO:0000256" key="3">
    <source>
        <dbReference type="ARBA" id="ARBA00022777"/>
    </source>
</evidence>